<feature type="compositionally biased region" description="Acidic residues" evidence="1">
    <location>
        <begin position="236"/>
        <end position="247"/>
    </location>
</feature>
<name>A0A8K0UQY0_9AGAR</name>
<sequence length="418" mass="46131">MTSSLVRENSVLLHQQLRVAEESADFQKDMSYFFSFLEGTDPEPELFMPQLTTAEPSRERWMDALERRYSMSSTSFMDSDPFNFSFPSSSLASPSAATSSFAPLPKQDLAKTAFKPHAPAVDIPRAEKAEPVVTLRDLELFAPSTLGTVLEEEEEEGVNVSADAHADAGVGMGLVRKHSVSQSIKAWLGEDDGLFEIGPPISKPDHNALDFLLNAPSPTPSLSIGTSTPSAYSAELSDEDEDDEDEYVPMSSTRKRTRRVHTSAPASRQSYNHIRAENSPKKPRTLPSTSALSYPSSSHPSSQTPTQLHCLFHSCSAPSFSNVRDRNRHMETHFPDREHPRCAACNKQMSRPDSVKRHQNSVAGRACRIALAGKPGATVPEKPWCVGDEWRKELSVPPTWDPLYTVWLEKCKGAMVAA</sequence>
<evidence type="ECO:0000313" key="3">
    <source>
        <dbReference type="Proteomes" id="UP000813824"/>
    </source>
</evidence>
<accession>A0A8K0UQY0</accession>
<proteinExistence type="predicted"/>
<protein>
    <recommendedName>
        <fullName evidence="4">C2H2-type domain-containing protein</fullName>
    </recommendedName>
</protein>
<organism evidence="2 3">
    <name type="scientific">Cristinia sonorae</name>
    <dbReference type="NCBI Taxonomy" id="1940300"/>
    <lineage>
        <taxon>Eukaryota</taxon>
        <taxon>Fungi</taxon>
        <taxon>Dikarya</taxon>
        <taxon>Basidiomycota</taxon>
        <taxon>Agaricomycotina</taxon>
        <taxon>Agaricomycetes</taxon>
        <taxon>Agaricomycetidae</taxon>
        <taxon>Agaricales</taxon>
        <taxon>Pleurotineae</taxon>
        <taxon>Stephanosporaceae</taxon>
        <taxon>Cristinia</taxon>
    </lineage>
</organism>
<comment type="caution">
    <text evidence="2">The sequence shown here is derived from an EMBL/GenBank/DDBJ whole genome shotgun (WGS) entry which is preliminary data.</text>
</comment>
<feature type="compositionally biased region" description="Polar residues" evidence="1">
    <location>
        <begin position="220"/>
        <end position="231"/>
    </location>
</feature>
<dbReference type="OrthoDB" id="2803567at2759"/>
<keyword evidence="3" id="KW-1185">Reference proteome</keyword>
<reference evidence="2" key="1">
    <citation type="journal article" date="2021" name="New Phytol.">
        <title>Evolutionary innovations through gain and loss of genes in the ectomycorrhizal Boletales.</title>
        <authorList>
            <person name="Wu G."/>
            <person name="Miyauchi S."/>
            <person name="Morin E."/>
            <person name="Kuo A."/>
            <person name="Drula E."/>
            <person name="Varga T."/>
            <person name="Kohler A."/>
            <person name="Feng B."/>
            <person name="Cao Y."/>
            <person name="Lipzen A."/>
            <person name="Daum C."/>
            <person name="Hundley H."/>
            <person name="Pangilinan J."/>
            <person name="Johnson J."/>
            <person name="Barry K."/>
            <person name="LaButti K."/>
            <person name="Ng V."/>
            <person name="Ahrendt S."/>
            <person name="Min B."/>
            <person name="Choi I.G."/>
            <person name="Park H."/>
            <person name="Plett J.M."/>
            <person name="Magnuson J."/>
            <person name="Spatafora J.W."/>
            <person name="Nagy L.G."/>
            <person name="Henrissat B."/>
            <person name="Grigoriev I.V."/>
            <person name="Yang Z.L."/>
            <person name="Xu J."/>
            <person name="Martin F.M."/>
        </authorList>
    </citation>
    <scope>NUCLEOTIDE SEQUENCE</scope>
    <source>
        <strain evidence="2">KKN 215</strain>
    </source>
</reference>
<evidence type="ECO:0000256" key="1">
    <source>
        <dbReference type="SAM" id="MobiDB-lite"/>
    </source>
</evidence>
<gene>
    <name evidence="2" type="ORF">BXZ70DRAFT_126310</name>
</gene>
<dbReference type="Proteomes" id="UP000813824">
    <property type="component" value="Unassembled WGS sequence"/>
</dbReference>
<evidence type="ECO:0000313" key="2">
    <source>
        <dbReference type="EMBL" id="KAH8100762.1"/>
    </source>
</evidence>
<feature type="compositionally biased region" description="Low complexity" evidence="1">
    <location>
        <begin position="285"/>
        <end position="305"/>
    </location>
</feature>
<dbReference type="AlphaFoldDB" id="A0A8K0UQY0"/>
<feature type="region of interest" description="Disordered" evidence="1">
    <location>
        <begin position="219"/>
        <end position="305"/>
    </location>
</feature>
<evidence type="ECO:0008006" key="4">
    <source>
        <dbReference type="Google" id="ProtNLM"/>
    </source>
</evidence>
<dbReference type="EMBL" id="JAEVFJ010000014">
    <property type="protein sequence ID" value="KAH8100762.1"/>
    <property type="molecule type" value="Genomic_DNA"/>
</dbReference>